<dbReference type="Proteomes" id="UP000585638">
    <property type="component" value="Unassembled WGS sequence"/>
</dbReference>
<sequence length="107" mass="12080">MTRSETSFGDRITDSERDFLAEVRKDWYFMGGSRLLLLNEDCRTAEVAPVYRTFLATLLLRKGLVEKDKPYQLLKVDGSTVLGAPLVLTYEGVIALDFASAQQDEEN</sequence>
<accession>A0A7W9KEE0</accession>
<dbReference type="EMBL" id="JACHIR010000001">
    <property type="protein sequence ID" value="MBB5891016.1"/>
    <property type="molecule type" value="Genomic_DNA"/>
</dbReference>
<dbReference type="RefSeq" id="WP_184860852.1">
    <property type="nucleotide sequence ID" value="NZ_BAAAWY010000038.1"/>
</dbReference>
<gene>
    <name evidence="1" type="ORF">BJ998_002212</name>
</gene>
<keyword evidence="2" id="KW-1185">Reference proteome</keyword>
<evidence type="ECO:0000313" key="1">
    <source>
        <dbReference type="EMBL" id="MBB5891016.1"/>
    </source>
</evidence>
<evidence type="ECO:0000313" key="2">
    <source>
        <dbReference type="Proteomes" id="UP000585638"/>
    </source>
</evidence>
<name>A0A7W9KEE0_9PSEU</name>
<reference evidence="1 2" key="1">
    <citation type="submission" date="2020-08" db="EMBL/GenBank/DDBJ databases">
        <title>Sequencing the genomes of 1000 actinobacteria strains.</title>
        <authorList>
            <person name="Klenk H.-P."/>
        </authorList>
    </citation>
    <scope>NUCLEOTIDE SEQUENCE [LARGE SCALE GENOMIC DNA]</scope>
    <source>
        <strain evidence="1 2">DSM 43851</strain>
    </source>
</reference>
<organism evidence="1 2">
    <name type="scientific">Kutzneria kofuensis</name>
    <dbReference type="NCBI Taxonomy" id="103725"/>
    <lineage>
        <taxon>Bacteria</taxon>
        <taxon>Bacillati</taxon>
        <taxon>Actinomycetota</taxon>
        <taxon>Actinomycetes</taxon>
        <taxon>Pseudonocardiales</taxon>
        <taxon>Pseudonocardiaceae</taxon>
        <taxon>Kutzneria</taxon>
    </lineage>
</organism>
<protein>
    <submittedName>
        <fullName evidence="1">Uncharacterized protein</fullName>
    </submittedName>
</protein>
<dbReference type="AlphaFoldDB" id="A0A7W9KEE0"/>
<proteinExistence type="predicted"/>
<comment type="caution">
    <text evidence="1">The sequence shown here is derived from an EMBL/GenBank/DDBJ whole genome shotgun (WGS) entry which is preliminary data.</text>
</comment>